<dbReference type="OrthoDB" id="10311964at2759"/>
<sequence>MYDFCSHFDIYITGESWLNQDSYITKYTYSCELMEAEFSKKKTEFKDICTKFNFLLDKLIYGHESALAGDYMNFWLNYEFKRNNHSKVPITDFYNSWKKNVNNSLNNKNILKDKMRDIKEPHLKNMETLRNLNRSYNNMRSIIYSLETRENTCSNYTDKCFSDYEEAIKSCSEKNNYCEVLVKFKTKLENLIGSSQPHNCKLKGSLSLPSYMKPLVSKEVNQEDSRDSPQDQLVSEEDTISTHFSNTLAPIFSICSVFLVLLILYKRTPFGSIIHQRILKQKKNMTDFEHNEEESLFKNDKGKKINEDNNQFNIQYHLLQNS</sequence>
<accession>A0A1D3JFT1</accession>
<dbReference type="VEuPathDB" id="PlasmoDB:PocGH01_00230300"/>
<keyword evidence="2" id="KW-1185">Reference proteome</keyword>
<dbReference type="VEuPathDB" id="PlasmoDB:POWCR01_000209600"/>
<evidence type="ECO:0000313" key="1">
    <source>
        <dbReference type="EMBL" id="SBT84823.1"/>
    </source>
</evidence>
<protein>
    <submittedName>
        <fullName evidence="1">PIR protein</fullName>
    </submittedName>
</protein>
<dbReference type="InterPro" id="IPR008780">
    <property type="entry name" value="Plasmodium_Vir"/>
</dbReference>
<organism evidence="1 2">
    <name type="scientific">Plasmodium ovale</name>
    <name type="common">malaria parasite P. ovale</name>
    <dbReference type="NCBI Taxonomy" id="36330"/>
    <lineage>
        <taxon>Eukaryota</taxon>
        <taxon>Sar</taxon>
        <taxon>Alveolata</taxon>
        <taxon>Apicomplexa</taxon>
        <taxon>Aconoidasida</taxon>
        <taxon>Haemosporida</taxon>
        <taxon>Plasmodiidae</taxon>
        <taxon>Plasmodium</taxon>
        <taxon>Plasmodium (Plasmodium)</taxon>
    </lineage>
</organism>
<dbReference type="Pfam" id="PF05795">
    <property type="entry name" value="Plasmodium_Vir"/>
    <property type="match status" value="1"/>
</dbReference>
<dbReference type="EMBL" id="FLRI01000574">
    <property type="protein sequence ID" value="SBT84823.1"/>
    <property type="molecule type" value="Genomic_DNA"/>
</dbReference>
<proteinExistence type="predicted"/>
<name>A0A1D3JFT1_PLAOA</name>
<gene>
    <name evidence="1" type="primary">PocGH01_00230300</name>
    <name evidence="1" type="ORF">POCGH01_00230300</name>
</gene>
<evidence type="ECO:0000313" key="2">
    <source>
        <dbReference type="Proteomes" id="UP000242942"/>
    </source>
</evidence>
<dbReference type="Proteomes" id="UP000242942">
    <property type="component" value="Unassembled WGS sequence"/>
</dbReference>
<reference evidence="1 2" key="1">
    <citation type="submission" date="2016-06" db="EMBL/GenBank/DDBJ databases">
        <authorList>
            <consortium name="Pathogen Informatics"/>
        </authorList>
    </citation>
    <scope>NUCLEOTIDE SEQUENCE [LARGE SCALE GENOMIC DNA]</scope>
    <source>
        <strain evidence="1">PocGH01</strain>
    </source>
</reference>
<dbReference type="AlphaFoldDB" id="A0A1D3JFT1"/>